<reference evidence="3" key="1">
    <citation type="submission" date="2016-02" db="EMBL/GenBank/DDBJ databases">
        <authorList>
            <person name="Rodrigo-Torres Lidia"/>
            <person name="Arahal R.David."/>
        </authorList>
    </citation>
    <scope>NUCLEOTIDE SEQUENCE [LARGE SCALE GENOMIC DNA]</scope>
    <source>
        <strain evidence="3">CECT 8713</strain>
    </source>
</reference>
<evidence type="ECO:0000313" key="2">
    <source>
        <dbReference type="EMBL" id="CZF83011.1"/>
    </source>
</evidence>
<organism evidence="2 3">
    <name type="scientific">Grimontia marina</name>
    <dbReference type="NCBI Taxonomy" id="646534"/>
    <lineage>
        <taxon>Bacteria</taxon>
        <taxon>Pseudomonadati</taxon>
        <taxon>Pseudomonadota</taxon>
        <taxon>Gammaproteobacteria</taxon>
        <taxon>Vibrionales</taxon>
        <taxon>Vibrionaceae</taxon>
        <taxon>Grimontia</taxon>
    </lineage>
</organism>
<dbReference type="AlphaFoldDB" id="A0A128F9Q4"/>
<dbReference type="SUPFAM" id="SSF51430">
    <property type="entry name" value="NAD(P)-linked oxidoreductase"/>
    <property type="match status" value="1"/>
</dbReference>
<dbReference type="Gene3D" id="3.20.20.100">
    <property type="entry name" value="NADP-dependent oxidoreductase domain"/>
    <property type="match status" value="1"/>
</dbReference>
<proteinExistence type="predicted"/>
<dbReference type="OrthoDB" id="9768793at2"/>
<dbReference type="Proteomes" id="UP000073601">
    <property type="component" value="Unassembled WGS sequence"/>
</dbReference>
<dbReference type="InterPro" id="IPR023210">
    <property type="entry name" value="NADP_OxRdtase_dom"/>
</dbReference>
<keyword evidence="2" id="KW-0560">Oxidoreductase</keyword>
<name>A0A128F9Q4_9GAMM</name>
<evidence type="ECO:0000259" key="1">
    <source>
        <dbReference type="Pfam" id="PF00248"/>
    </source>
</evidence>
<dbReference type="Pfam" id="PF00248">
    <property type="entry name" value="Aldo_ket_red"/>
    <property type="match status" value="1"/>
</dbReference>
<dbReference type="PANTHER" id="PTHR43364:SF1">
    <property type="entry name" value="OXIDOREDUCTASE YDHF"/>
    <property type="match status" value="1"/>
</dbReference>
<protein>
    <submittedName>
        <fullName evidence="2">Oxidoreductase YdhF</fullName>
        <ecNumber evidence="2">1.-.-.-</ecNumber>
    </submittedName>
</protein>
<accession>A0A128F9Q4</accession>
<dbReference type="EMBL" id="FIZY01000020">
    <property type="protein sequence ID" value="CZF83011.1"/>
    <property type="molecule type" value="Genomic_DNA"/>
</dbReference>
<dbReference type="GO" id="GO:0005829">
    <property type="term" value="C:cytosol"/>
    <property type="evidence" value="ECO:0007669"/>
    <property type="project" value="TreeGrafter"/>
</dbReference>
<dbReference type="RefSeq" id="WP_157515594.1">
    <property type="nucleotide sequence ID" value="NZ_CAWRCI010000020.1"/>
</dbReference>
<dbReference type="PANTHER" id="PTHR43364">
    <property type="entry name" value="NADH-SPECIFIC METHYLGLYOXAL REDUCTASE-RELATED"/>
    <property type="match status" value="1"/>
</dbReference>
<sequence>MMQAENGDKSIIAGFWRTSVWGLSDQALNRFICELIDIGVTDFDHAYVYRSEESFGEALALSPSLRSRVNIITKCGIRGLGNGALDARSVSHYDSSKETILSSVDHSLKALKTDYVDTLLLHRPDYLMDVEEVNHAFNTLKRQGKVRQFGVSNFSVSQFSLLQDALDVTLCTNQFEFSPFHTEALDSGLFDQCSQKRIRPMIWSCLGGGRLFEPNNEVTKRLSEGLTEVMEDVGVSSLAELIYAWVLSIPSQPRIITGSGKIDNIRPLVEASKVSLSREQWYQIWTEAVGHGVK</sequence>
<dbReference type="CDD" id="cd19092">
    <property type="entry name" value="AKR_BsYcsN_EcYdhF-like"/>
    <property type="match status" value="1"/>
</dbReference>
<dbReference type="InterPro" id="IPR036812">
    <property type="entry name" value="NAD(P)_OxRdtase_dom_sf"/>
</dbReference>
<gene>
    <name evidence="2" type="primary">ydhF_1</name>
    <name evidence="2" type="ORF">GMA8713_02448</name>
</gene>
<dbReference type="GO" id="GO:0016491">
    <property type="term" value="F:oxidoreductase activity"/>
    <property type="evidence" value="ECO:0007669"/>
    <property type="project" value="UniProtKB-KW"/>
</dbReference>
<dbReference type="EC" id="1.-.-.-" evidence="2"/>
<dbReference type="PRINTS" id="PR00069">
    <property type="entry name" value="ALDKETRDTASE"/>
</dbReference>
<dbReference type="InterPro" id="IPR020471">
    <property type="entry name" value="AKR"/>
</dbReference>
<keyword evidence="3" id="KW-1185">Reference proteome</keyword>
<dbReference type="InterPro" id="IPR050523">
    <property type="entry name" value="AKR_Detox_Biosynth"/>
</dbReference>
<feature type="domain" description="NADP-dependent oxidoreductase" evidence="1">
    <location>
        <begin position="11"/>
        <end position="284"/>
    </location>
</feature>
<evidence type="ECO:0000313" key="3">
    <source>
        <dbReference type="Proteomes" id="UP000073601"/>
    </source>
</evidence>